<accession>A0ABR1RMQ3</accession>
<dbReference type="Proteomes" id="UP001444661">
    <property type="component" value="Unassembled WGS sequence"/>
</dbReference>
<organism evidence="1 2">
    <name type="scientific">Apiospora rasikravindrae</name>
    <dbReference type="NCBI Taxonomy" id="990691"/>
    <lineage>
        <taxon>Eukaryota</taxon>
        <taxon>Fungi</taxon>
        <taxon>Dikarya</taxon>
        <taxon>Ascomycota</taxon>
        <taxon>Pezizomycotina</taxon>
        <taxon>Sordariomycetes</taxon>
        <taxon>Xylariomycetidae</taxon>
        <taxon>Amphisphaeriales</taxon>
        <taxon>Apiosporaceae</taxon>
        <taxon>Apiospora</taxon>
    </lineage>
</organism>
<keyword evidence="2" id="KW-1185">Reference proteome</keyword>
<protein>
    <submittedName>
        <fullName evidence="1">Uncharacterized protein</fullName>
    </submittedName>
</protein>
<dbReference type="EMBL" id="JAQQWK010000014">
    <property type="protein sequence ID" value="KAK8016225.1"/>
    <property type="molecule type" value="Genomic_DNA"/>
</dbReference>
<comment type="caution">
    <text evidence="1">The sequence shown here is derived from an EMBL/GenBank/DDBJ whole genome shotgun (WGS) entry which is preliminary data.</text>
</comment>
<sequence length="79" mass="8437">MAPGVIDKQRHVESTFLGLVENLDAKRSCQASRKLPGGIVTGLIAVHSWIFPIRCGSLQGYVLFTALAAGPRRTVTGMA</sequence>
<reference evidence="1 2" key="1">
    <citation type="submission" date="2023-01" db="EMBL/GenBank/DDBJ databases">
        <title>Analysis of 21 Apiospora genomes using comparative genomics revels a genus with tremendous synthesis potential of carbohydrate active enzymes and secondary metabolites.</title>
        <authorList>
            <person name="Sorensen T."/>
        </authorList>
    </citation>
    <scope>NUCLEOTIDE SEQUENCE [LARGE SCALE GENOMIC DNA]</scope>
    <source>
        <strain evidence="1 2">CBS 33761</strain>
    </source>
</reference>
<evidence type="ECO:0000313" key="2">
    <source>
        <dbReference type="Proteomes" id="UP001444661"/>
    </source>
</evidence>
<name>A0ABR1RMQ3_9PEZI</name>
<proteinExistence type="predicted"/>
<evidence type="ECO:0000313" key="1">
    <source>
        <dbReference type="EMBL" id="KAK8016225.1"/>
    </source>
</evidence>
<gene>
    <name evidence="1" type="ORF">PG993_014414</name>
</gene>